<dbReference type="Proteomes" id="UP000886595">
    <property type="component" value="Unassembled WGS sequence"/>
</dbReference>
<evidence type="ECO:0000256" key="1">
    <source>
        <dbReference type="SAM" id="Coils"/>
    </source>
</evidence>
<feature type="coiled-coil region" evidence="1">
    <location>
        <begin position="50"/>
        <end position="80"/>
    </location>
</feature>
<sequence>MDGCTSKQERRSMRSVNKETSTEKGRGRRPMRREMDEREKVMFEKLGAAWRVWRKERKKLREEVKRLRKKLEERDEAKTTTTTEERVYWKLIVEEMSIKNELDHLIIHETYSSDTIETLKEKIALMDGQKYEKERDIDLLRQSLRILGSMKNKKKGAPFPSMNLLIGTPNVWNVHNTF</sequence>
<dbReference type="PANTHER" id="PTHR37226:SF2">
    <property type="entry name" value="TROPONIN T, SKELETAL PROTEIN"/>
    <property type="match status" value="1"/>
</dbReference>
<dbReference type="EMBL" id="JAAMPC010000009">
    <property type="protein sequence ID" value="KAG2294141.1"/>
    <property type="molecule type" value="Genomic_DNA"/>
</dbReference>
<gene>
    <name evidence="3" type="ORF">Bca52824_040810</name>
</gene>
<dbReference type="AlphaFoldDB" id="A0A8X7UZF8"/>
<name>A0A8X7UZF8_BRACI</name>
<keyword evidence="1" id="KW-0175">Coiled coil</keyword>
<organism evidence="3 4">
    <name type="scientific">Brassica carinata</name>
    <name type="common">Ethiopian mustard</name>
    <name type="synonym">Abyssinian cabbage</name>
    <dbReference type="NCBI Taxonomy" id="52824"/>
    <lineage>
        <taxon>Eukaryota</taxon>
        <taxon>Viridiplantae</taxon>
        <taxon>Streptophyta</taxon>
        <taxon>Embryophyta</taxon>
        <taxon>Tracheophyta</taxon>
        <taxon>Spermatophyta</taxon>
        <taxon>Magnoliopsida</taxon>
        <taxon>eudicotyledons</taxon>
        <taxon>Gunneridae</taxon>
        <taxon>Pentapetalae</taxon>
        <taxon>rosids</taxon>
        <taxon>malvids</taxon>
        <taxon>Brassicales</taxon>
        <taxon>Brassicaceae</taxon>
        <taxon>Brassiceae</taxon>
        <taxon>Brassica</taxon>
    </lineage>
</organism>
<accession>A0A8X7UZF8</accession>
<comment type="caution">
    <text evidence="3">The sequence shown here is derived from an EMBL/GenBank/DDBJ whole genome shotgun (WGS) entry which is preliminary data.</text>
</comment>
<keyword evidence="4" id="KW-1185">Reference proteome</keyword>
<evidence type="ECO:0000256" key="2">
    <source>
        <dbReference type="SAM" id="MobiDB-lite"/>
    </source>
</evidence>
<protein>
    <submittedName>
        <fullName evidence="3">Uncharacterized protein</fullName>
    </submittedName>
</protein>
<evidence type="ECO:0000313" key="3">
    <source>
        <dbReference type="EMBL" id="KAG2294141.1"/>
    </source>
</evidence>
<proteinExistence type="predicted"/>
<dbReference type="OrthoDB" id="1869333at2759"/>
<reference evidence="3 4" key="1">
    <citation type="submission" date="2020-02" db="EMBL/GenBank/DDBJ databases">
        <authorList>
            <person name="Ma Q."/>
            <person name="Huang Y."/>
            <person name="Song X."/>
            <person name="Pei D."/>
        </authorList>
    </citation>
    <scope>NUCLEOTIDE SEQUENCE [LARGE SCALE GENOMIC DNA]</scope>
    <source>
        <strain evidence="3">Sxm20200214</strain>
        <tissue evidence="3">Leaf</tissue>
    </source>
</reference>
<feature type="compositionally biased region" description="Basic and acidic residues" evidence="2">
    <location>
        <begin position="7"/>
        <end position="25"/>
    </location>
</feature>
<evidence type="ECO:0000313" key="4">
    <source>
        <dbReference type="Proteomes" id="UP000886595"/>
    </source>
</evidence>
<feature type="region of interest" description="Disordered" evidence="2">
    <location>
        <begin position="1"/>
        <end position="36"/>
    </location>
</feature>
<dbReference type="PANTHER" id="PTHR37226">
    <property type="entry name" value="GOLGIN FAMILY A PROTEIN"/>
    <property type="match status" value="1"/>
</dbReference>